<feature type="compositionally biased region" description="Polar residues" evidence="1">
    <location>
        <begin position="100"/>
        <end position="111"/>
    </location>
</feature>
<sequence length="265" mass="29185">MWKLAITTTTTARRTGGGIGEIVALMPRVTITPLFFSRRLASTSRTPTTTTITSSASIGSTTTYRNSATAGTSHINNSKSSSSRMGHRTSPRRNSREQTVKVTAQSSKAAASGPTMSRSRFYRIIMEYGFGFAMYLYILGESITLTVVYILHSNIFSTGDSFSWMRSIGCDRLVDLDRWSHAGPVISGVCFSPRLLLNYLIANIITYPLYSLQVAFCVRTFPLLRLLLSPVNYIFLRLQRCGKNNTARIPKAPSAKVKPAGSLTQ</sequence>
<feature type="transmembrane region" description="Helical" evidence="2">
    <location>
        <begin position="128"/>
        <end position="151"/>
    </location>
</feature>
<proteinExistence type="predicted"/>
<keyword evidence="4" id="KW-1185">Reference proteome</keyword>
<evidence type="ECO:0000313" key="4">
    <source>
        <dbReference type="Proteomes" id="UP000192257"/>
    </source>
</evidence>
<dbReference type="EMBL" id="NBCO01000028">
    <property type="protein sequence ID" value="ORC86422.1"/>
    <property type="molecule type" value="Genomic_DNA"/>
</dbReference>
<evidence type="ECO:0000256" key="2">
    <source>
        <dbReference type="SAM" id="Phobius"/>
    </source>
</evidence>
<feature type="transmembrane region" description="Helical" evidence="2">
    <location>
        <begin position="196"/>
        <end position="218"/>
    </location>
</feature>
<keyword evidence="2" id="KW-0812">Transmembrane</keyword>
<protein>
    <submittedName>
        <fullName evidence="3">Uncharacterized protein</fullName>
    </submittedName>
</protein>
<keyword evidence="2" id="KW-1133">Transmembrane helix</keyword>
<gene>
    <name evidence="3" type="ORF">TM35_000281380</name>
</gene>
<dbReference type="AlphaFoldDB" id="A0A1X0NNX7"/>
<evidence type="ECO:0000256" key="1">
    <source>
        <dbReference type="SAM" id="MobiDB-lite"/>
    </source>
</evidence>
<organism evidence="3 4">
    <name type="scientific">Trypanosoma theileri</name>
    <dbReference type="NCBI Taxonomy" id="67003"/>
    <lineage>
        <taxon>Eukaryota</taxon>
        <taxon>Discoba</taxon>
        <taxon>Euglenozoa</taxon>
        <taxon>Kinetoplastea</taxon>
        <taxon>Metakinetoplastina</taxon>
        <taxon>Trypanosomatida</taxon>
        <taxon>Trypanosomatidae</taxon>
        <taxon>Trypanosoma</taxon>
    </lineage>
</organism>
<dbReference type="VEuPathDB" id="TriTrypDB:TM35_000281380"/>
<keyword evidence="2" id="KW-0472">Membrane</keyword>
<accession>A0A1X0NNX7</accession>
<reference evidence="3 4" key="1">
    <citation type="submission" date="2017-03" db="EMBL/GenBank/DDBJ databases">
        <title>An alternative strategy for trypanosome survival in the mammalian bloodstream revealed through genome and transcriptome analysis of the ubiquitous bovine parasite Trypanosoma (Megatrypanum) theileri.</title>
        <authorList>
            <person name="Kelly S."/>
            <person name="Ivens A."/>
            <person name="Mott A."/>
            <person name="O'Neill E."/>
            <person name="Emms D."/>
            <person name="Macleod O."/>
            <person name="Voorheis P."/>
            <person name="Matthews J."/>
            <person name="Matthews K."/>
            <person name="Carrington M."/>
        </authorList>
    </citation>
    <scope>NUCLEOTIDE SEQUENCE [LARGE SCALE GENOMIC DNA]</scope>
    <source>
        <strain evidence="3">Edinburgh</strain>
    </source>
</reference>
<feature type="region of interest" description="Disordered" evidence="1">
    <location>
        <begin position="63"/>
        <end position="111"/>
    </location>
</feature>
<dbReference type="OrthoDB" id="242902at2759"/>
<dbReference type="GeneID" id="39987949"/>
<feature type="compositionally biased region" description="Low complexity" evidence="1">
    <location>
        <begin position="71"/>
        <end position="84"/>
    </location>
</feature>
<comment type="caution">
    <text evidence="3">The sequence shown here is derived from an EMBL/GenBank/DDBJ whole genome shotgun (WGS) entry which is preliminary data.</text>
</comment>
<name>A0A1X0NNX7_9TRYP</name>
<dbReference type="RefSeq" id="XP_028880488.1">
    <property type="nucleotide sequence ID" value="XM_029028169.1"/>
</dbReference>
<evidence type="ECO:0000313" key="3">
    <source>
        <dbReference type="EMBL" id="ORC86422.1"/>
    </source>
</evidence>
<dbReference type="Proteomes" id="UP000192257">
    <property type="component" value="Unassembled WGS sequence"/>
</dbReference>